<dbReference type="GO" id="GO:0016987">
    <property type="term" value="F:sigma factor activity"/>
    <property type="evidence" value="ECO:0007669"/>
    <property type="project" value="UniProtKB-KW"/>
</dbReference>
<organism evidence="6 7">
    <name type="scientific">Oceaniferula marina</name>
    <dbReference type="NCBI Taxonomy" id="2748318"/>
    <lineage>
        <taxon>Bacteria</taxon>
        <taxon>Pseudomonadati</taxon>
        <taxon>Verrucomicrobiota</taxon>
        <taxon>Verrucomicrobiia</taxon>
        <taxon>Verrucomicrobiales</taxon>
        <taxon>Verrucomicrobiaceae</taxon>
        <taxon>Oceaniferula</taxon>
    </lineage>
</organism>
<keyword evidence="2" id="KW-0731">Sigma factor</keyword>
<dbReference type="Pfam" id="PF04542">
    <property type="entry name" value="Sigma70_r2"/>
    <property type="match status" value="1"/>
</dbReference>
<comment type="caution">
    <text evidence="6">The sequence shown here is derived from an EMBL/GenBank/DDBJ whole genome shotgun (WGS) entry which is preliminary data.</text>
</comment>
<evidence type="ECO:0000313" key="7">
    <source>
        <dbReference type="Proteomes" id="UP000557872"/>
    </source>
</evidence>
<dbReference type="GO" id="GO:0003677">
    <property type="term" value="F:DNA binding"/>
    <property type="evidence" value="ECO:0007669"/>
    <property type="project" value="UniProtKB-KW"/>
</dbReference>
<protein>
    <submittedName>
        <fullName evidence="6">RNA polymerase sigma factor</fullName>
    </submittedName>
</protein>
<reference evidence="6 7" key="1">
    <citation type="submission" date="2020-07" db="EMBL/GenBank/DDBJ databases">
        <title>Roseicoccus Jingziensis gen. nov., sp. nov., isolated from coastal seawater.</title>
        <authorList>
            <person name="Feng X."/>
        </authorList>
    </citation>
    <scope>NUCLEOTIDE SEQUENCE [LARGE SCALE GENOMIC DNA]</scope>
    <source>
        <strain evidence="6 7">N1E253</strain>
    </source>
</reference>
<sequence>MDHTRYTLIERLKDQDDQAAWETFTQNYEGYIYTVLIRLGIRADDASDLRQDILLKLWKQLPEFEYQAEKGSFRSWLCTVIRNTAYSYFSSRKNEQKRIDSYFQSHDDSPSGSPQLDQLMDHEWKTYITNRAMQNLRASFNQQSITIFERSLDGESVESLAREFELQENTVYRIKNRVKERLIVQINRMRKELE</sequence>
<proteinExistence type="predicted"/>
<evidence type="ECO:0000256" key="2">
    <source>
        <dbReference type="ARBA" id="ARBA00023082"/>
    </source>
</evidence>
<dbReference type="InterPro" id="IPR007627">
    <property type="entry name" value="RNA_pol_sigma70_r2"/>
</dbReference>
<name>A0A851GFZ8_9BACT</name>
<dbReference type="RefSeq" id="WP_178931231.1">
    <property type="nucleotide sequence ID" value="NZ_JACBAZ010000001.1"/>
</dbReference>
<evidence type="ECO:0000256" key="3">
    <source>
        <dbReference type="ARBA" id="ARBA00023125"/>
    </source>
</evidence>
<keyword evidence="7" id="KW-1185">Reference proteome</keyword>
<dbReference type="Gene3D" id="1.10.1740.10">
    <property type="match status" value="1"/>
</dbReference>
<dbReference type="EMBL" id="JACBAZ010000001">
    <property type="protein sequence ID" value="NWK54721.1"/>
    <property type="molecule type" value="Genomic_DNA"/>
</dbReference>
<keyword evidence="4" id="KW-0804">Transcription</keyword>
<evidence type="ECO:0000256" key="1">
    <source>
        <dbReference type="ARBA" id="ARBA00023015"/>
    </source>
</evidence>
<dbReference type="SUPFAM" id="SSF88946">
    <property type="entry name" value="Sigma2 domain of RNA polymerase sigma factors"/>
    <property type="match status" value="1"/>
</dbReference>
<dbReference type="InterPro" id="IPR014284">
    <property type="entry name" value="RNA_pol_sigma-70_dom"/>
</dbReference>
<keyword evidence="1" id="KW-0805">Transcription regulation</keyword>
<dbReference type="InterPro" id="IPR039425">
    <property type="entry name" value="RNA_pol_sigma-70-like"/>
</dbReference>
<keyword evidence="3" id="KW-0238">DNA-binding</keyword>
<dbReference type="PANTHER" id="PTHR43133:SF8">
    <property type="entry name" value="RNA POLYMERASE SIGMA FACTOR HI_1459-RELATED"/>
    <property type="match status" value="1"/>
</dbReference>
<dbReference type="InterPro" id="IPR013325">
    <property type="entry name" value="RNA_pol_sigma_r2"/>
</dbReference>
<dbReference type="GO" id="GO:0006352">
    <property type="term" value="P:DNA-templated transcription initiation"/>
    <property type="evidence" value="ECO:0007669"/>
    <property type="project" value="InterPro"/>
</dbReference>
<accession>A0A851GFZ8</accession>
<evidence type="ECO:0000259" key="5">
    <source>
        <dbReference type="Pfam" id="PF04542"/>
    </source>
</evidence>
<feature type="domain" description="RNA polymerase sigma-70 region 2" evidence="5">
    <location>
        <begin position="27"/>
        <end position="93"/>
    </location>
</feature>
<dbReference type="PANTHER" id="PTHR43133">
    <property type="entry name" value="RNA POLYMERASE ECF-TYPE SIGMA FACTO"/>
    <property type="match status" value="1"/>
</dbReference>
<dbReference type="NCBIfam" id="TIGR02937">
    <property type="entry name" value="sigma70-ECF"/>
    <property type="match status" value="1"/>
</dbReference>
<gene>
    <name evidence="6" type="ORF">HW115_03810</name>
</gene>
<dbReference type="Proteomes" id="UP000557872">
    <property type="component" value="Unassembled WGS sequence"/>
</dbReference>
<evidence type="ECO:0000256" key="4">
    <source>
        <dbReference type="ARBA" id="ARBA00023163"/>
    </source>
</evidence>
<evidence type="ECO:0000313" key="6">
    <source>
        <dbReference type="EMBL" id="NWK54721.1"/>
    </source>
</evidence>
<dbReference type="AlphaFoldDB" id="A0A851GFZ8"/>